<dbReference type="PROSITE" id="PS51371">
    <property type="entry name" value="CBS"/>
    <property type="match status" value="2"/>
</dbReference>
<keyword evidence="6" id="KW-1185">Reference proteome</keyword>
<dbReference type="AlphaFoldDB" id="A0A1I1NC34"/>
<sequence>MEPADVRAFLATIPALADLPEATLAAVAGRLHARYLRAGAAFPPAEPEGETLYLLRTGAVELTDNHGHLLDRLDEGALAGACDGAALQGRVVEDALIYGLPCVEVQHLATDHTELAGALAAGERDRLRAALSAAHQTPGPGGDLAGLAVGDLLKRPAATIAADAPIREAAAAMARAGVSSLLVTDADGALTGIVTDRDLRNRCLAAGRDPGEPVGTIATPEPATVEATESALEALMAMTRLGVHHLPVVRNRHPAGVISSGDLLRLRAGDALYLVGDIRRAEDRTALAGVGERLRELQPQMVAAGADASHVTRAVTAVAEAVTRRLTELAETELTAERGPPPVGWAWITCGSVARGEATAGSDQDNGLVLLEEPDAEGWDWFAEFARRVSDGLDAAGFPYCPGNVMATNPDWCQPLATWREYFRRWTHEPEPQALMHASIFFDLSVTAGTPAAREAVEELRTEFLAWTADHSAFRAALAGNALSRRPPLGFFRQFVVDRSGDHAHTLDLKRDGLIPIVDLARIHALGAGLRENATLDRLRALGTDSMNAGDAAELADAFALLGDLRIRHQTEALRAGERPDNHLDPASLSRLQRHHLKDAFRIIQTHQSALAQRYEAGRFG</sequence>
<dbReference type="PANTHER" id="PTHR43080:SF2">
    <property type="entry name" value="CBS DOMAIN-CONTAINING PROTEIN"/>
    <property type="match status" value="1"/>
</dbReference>
<feature type="domain" description="Cyclic nucleotide-binding" evidence="3">
    <location>
        <begin position="15"/>
        <end position="80"/>
    </location>
</feature>
<dbReference type="EMBL" id="FOMJ01000001">
    <property type="protein sequence ID" value="SFC95035.1"/>
    <property type="molecule type" value="Genomic_DNA"/>
</dbReference>
<feature type="domain" description="CBS" evidence="4">
    <location>
        <begin position="218"/>
        <end position="274"/>
    </location>
</feature>
<dbReference type="InterPro" id="IPR051257">
    <property type="entry name" value="Diverse_CBS-Domain"/>
</dbReference>
<dbReference type="Gene3D" id="2.60.120.10">
    <property type="entry name" value="Jelly Rolls"/>
    <property type="match status" value="1"/>
</dbReference>
<evidence type="ECO:0000313" key="6">
    <source>
        <dbReference type="Proteomes" id="UP000198611"/>
    </source>
</evidence>
<dbReference type="GO" id="GO:0008773">
    <property type="term" value="F:[protein-PII] uridylyltransferase activity"/>
    <property type="evidence" value="ECO:0007669"/>
    <property type="project" value="InterPro"/>
</dbReference>
<dbReference type="Pfam" id="PF03445">
    <property type="entry name" value="DUF294"/>
    <property type="match status" value="1"/>
</dbReference>
<evidence type="ECO:0000313" key="5">
    <source>
        <dbReference type="EMBL" id="SFC95035.1"/>
    </source>
</evidence>
<name>A0A1I1NC34_9GAMM</name>
<dbReference type="Proteomes" id="UP000198611">
    <property type="component" value="Unassembled WGS sequence"/>
</dbReference>
<dbReference type="PANTHER" id="PTHR43080">
    <property type="entry name" value="CBS DOMAIN-CONTAINING PROTEIN CBSX3, MITOCHONDRIAL"/>
    <property type="match status" value="1"/>
</dbReference>
<dbReference type="Pfam" id="PF00571">
    <property type="entry name" value="CBS"/>
    <property type="match status" value="2"/>
</dbReference>
<organism evidence="5 6">
    <name type="scientific">Thiohalospira halophila DSM 15071</name>
    <dbReference type="NCBI Taxonomy" id="1123397"/>
    <lineage>
        <taxon>Bacteria</taxon>
        <taxon>Pseudomonadati</taxon>
        <taxon>Pseudomonadota</taxon>
        <taxon>Gammaproteobacteria</taxon>
        <taxon>Thiohalospirales</taxon>
        <taxon>Thiohalospiraceae</taxon>
        <taxon>Thiohalospira</taxon>
    </lineage>
</organism>
<dbReference type="OrthoDB" id="9808528at2"/>
<dbReference type="InterPro" id="IPR018821">
    <property type="entry name" value="DUF294_put_nucleoTrafse_sb-bd"/>
</dbReference>
<reference evidence="5 6" key="1">
    <citation type="submission" date="2016-10" db="EMBL/GenBank/DDBJ databases">
        <authorList>
            <person name="de Groot N.N."/>
        </authorList>
    </citation>
    <scope>NUCLEOTIDE SEQUENCE [LARGE SCALE GENOMIC DNA]</scope>
    <source>
        <strain evidence="5 6">HL3</strain>
    </source>
</reference>
<accession>A0A1I1NC34</accession>
<dbReference type="SUPFAM" id="SSF54631">
    <property type="entry name" value="CBS-domain pair"/>
    <property type="match status" value="1"/>
</dbReference>
<dbReference type="InterPro" id="IPR000595">
    <property type="entry name" value="cNMP-bd_dom"/>
</dbReference>
<evidence type="ECO:0000256" key="2">
    <source>
        <dbReference type="PROSITE-ProRule" id="PRU00703"/>
    </source>
</evidence>
<evidence type="ECO:0000259" key="4">
    <source>
        <dbReference type="PROSITE" id="PS51371"/>
    </source>
</evidence>
<dbReference type="Pfam" id="PF10335">
    <property type="entry name" value="DUF294_C"/>
    <property type="match status" value="1"/>
</dbReference>
<dbReference type="SUPFAM" id="SSF81301">
    <property type="entry name" value="Nucleotidyltransferase"/>
    <property type="match status" value="1"/>
</dbReference>
<dbReference type="InterPro" id="IPR043519">
    <property type="entry name" value="NT_sf"/>
</dbReference>
<dbReference type="SUPFAM" id="SSF51206">
    <property type="entry name" value="cAMP-binding domain-like"/>
    <property type="match status" value="1"/>
</dbReference>
<gene>
    <name evidence="5" type="ORF">SAMN05660831_00202</name>
</gene>
<feature type="domain" description="CBS" evidence="4">
    <location>
        <begin position="153"/>
        <end position="210"/>
    </location>
</feature>
<dbReference type="InterPro" id="IPR046342">
    <property type="entry name" value="CBS_dom_sf"/>
</dbReference>
<dbReference type="InterPro" id="IPR000644">
    <property type="entry name" value="CBS_dom"/>
</dbReference>
<evidence type="ECO:0000256" key="1">
    <source>
        <dbReference type="ARBA" id="ARBA00023122"/>
    </source>
</evidence>
<dbReference type="Gene3D" id="3.30.460.10">
    <property type="entry name" value="Beta Polymerase, domain 2"/>
    <property type="match status" value="1"/>
</dbReference>
<dbReference type="Gene3D" id="3.10.580.10">
    <property type="entry name" value="CBS-domain"/>
    <property type="match status" value="1"/>
</dbReference>
<proteinExistence type="predicted"/>
<dbReference type="CDD" id="cd05401">
    <property type="entry name" value="NT_GlnE_GlnD_like"/>
    <property type="match status" value="1"/>
</dbReference>
<keyword evidence="1 2" id="KW-0129">CBS domain</keyword>
<dbReference type="CDD" id="cd04587">
    <property type="entry name" value="CBS_pair_CAP-ED_NT_Pol-beta-like_DUF294_assoc"/>
    <property type="match status" value="1"/>
</dbReference>
<dbReference type="STRING" id="1123397.SAMN05660831_00202"/>
<dbReference type="InterPro" id="IPR014710">
    <property type="entry name" value="RmlC-like_jellyroll"/>
</dbReference>
<dbReference type="PROSITE" id="PS50042">
    <property type="entry name" value="CNMP_BINDING_3"/>
    <property type="match status" value="1"/>
</dbReference>
<protein>
    <submittedName>
        <fullName evidence="5">CBS domain-containing protein</fullName>
    </submittedName>
</protein>
<evidence type="ECO:0000259" key="3">
    <source>
        <dbReference type="PROSITE" id="PS50042"/>
    </source>
</evidence>
<dbReference type="RefSeq" id="WP_093426892.1">
    <property type="nucleotide sequence ID" value="NZ_FOMJ01000001.1"/>
</dbReference>
<dbReference type="InterPro" id="IPR005105">
    <property type="entry name" value="GlnD_Uridyltrans_N"/>
</dbReference>
<dbReference type="InterPro" id="IPR018490">
    <property type="entry name" value="cNMP-bd_dom_sf"/>
</dbReference>
<dbReference type="SMART" id="SM00116">
    <property type="entry name" value="CBS"/>
    <property type="match status" value="2"/>
</dbReference>